<dbReference type="PROSITE" id="PS01117">
    <property type="entry name" value="HTH_MARR_1"/>
    <property type="match status" value="1"/>
</dbReference>
<dbReference type="GO" id="GO:0006950">
    <property type="term" value="P:response to stress"/>
    <property type="evidence" value="ECO:0007669"/>
    <property type="project" value="TreeGrafter"/>
</dbReference>
<dbReference type="Proteomes" id="UP000241848">
    <property type="component" value="Unassembled WGS sequence"/>
</dbReference>
<dbReference type="InterPro" id="IPR036388">
    <property type="entry name" value="WH-like_DNA-bd_sf"/>
</dbReference>
<evidence type="ECO:0000313" key="5">
    <source>
        <dbReference type="EMBL" id="PSR22016.1"/>
    </source>
</evidence>
<dbReference type="SMART" id="SM00347">
    <property type="entry name" value="HTH_MARR"/>
    <property type="match status" value="1"/>
</dbReference>
<gene>
    <name evidence="5" type="ORF">C7B45_08425</name>
</gene>
<name>A0A2T2WIG6_9FIRM</name>
<dbReference type="Gene3D" id="1.10.10.10">
    <property type="entry name" value="Winged helix-like DNA-binding domain superfamily/Winged helix DNA-binding domain"/>
    <property type="match status" value="1"/>
</dbReference>
<dbReference type="Pfam" id="PF12802">
    <property type="entry name" value="MarR_2"/>
    <property type="match status" value="1"/>
</dbReference>
<keyword evidence="2" id="KW-0238">DNA-binding</keyword>
<sequence>MTSDVWPTIIGSMTKNLGIPTDFSNEHLSVDEALSRLLSIQARTFALFVERRAERQDGSPTRMQRFVLRTVAERGPVTVTQLADTLSVSAPTASQLVNTLVERGWLNVELSTRDRRRHDVHITPAGKQLLAEQSRKRLNSIQKILEQLTPEERTQLVCMLDRVVTLWQSSEGSSENGR</sequence>
<keyword evidence="3" id="KW-0804">Transcription</keyword>
<dbReference type="InterPro" id="IPR000835">
    <property type="entry name" value="HTH_MarR-typ"/>
</dbReference>
<evidence type="ECO:0000259" key="4">
    <source>
        <dbReference type="PROSITE" id="PS50995"/>
    </source>
</evidence>
<dbReference type="AlphaFoldDB" id="A0A2T2WIG6"/>
<protein>
    <recommendedName>
        <fullName evidence="4">HTH marR-type domain-containing protein</fullName>
    </recommendedName>
</protein>
<dbReference type="PRINTS" id="PR00598">
    <property type="entry name" value="HTHMARR"/>
</dbReference>
<accession>A0A2T2WIG6</accession>
<organism evidence="5 6">
    <name type="scientific">Sulfobacillus acidophilus</name>
    <dbReference type="NCBI Taxonomy" id="53633"/>
    <lineage>
        <taxon>Bacteria</taxon>
        <taxon>Bacillati</taxon>
        <taxon>Bacillota</taxon>
        <taxon>Clostridia</taxon>
        <taxon>Eubacteriales</taxon>
        <taxon>Clostridiales Family XVII. Incertae Sedis</taxon>
        <taxon>Sulfobacillus</taxon>
    </lineage>
</organism>
<dbReference type="InterPro" id="IPR036390">
    <property type="entry name" value="WH_DNA-bd_sf"/>
</dbReference>
<dbReference type="PROSITE" id="PS50995">
    <property type="entry name" value="HTH_MARR_2"/>
    <property type="match status" value="1"/>
</dbReference>
<dbReference type="PANTHER" id="PTHR33164">
    <property type="entry name" value="TRANSCRIPTIONAL REGULATOR, MARR FAMILY"/>
    <property type="match status" value="1"/>
</dbReference>
<evidence type="ECO:0000256" key="1">
    <source>
        <dbReference type="ARBA" id="ARBA00023015"/>
    </source>
</evidence>
<reference evidence="5 6" key="1">
    <citation type="journal article" date="2014" name="BMC Genomics">
        <title>Comparison of environmental and isolate Sulfobacillus genomes reveals diverse carbon, sulfur, nitrogen, and hydrogen metabolisms.</title>
        <authorList>
            <person name="Justice N.B."/>
            <person name="Norman A."/>
            <person name="Brown C.T."/>
            <person name="Singh A."/>
            <person name="Thomas B.C."/>
            <person name="Banfield J.F."/>
        </authorList>
    </citation>
    <scope>NUCLEOTIDE SEQUENCE [LARGE SCALE GENOMIC DNA]</scope>
    <source>
        <strain evidence="5">AMDSBA3</strain>
    </source>
</reference>
<dbReference type="InterPro" id="IPR039422">
    <property type="entry name" value="MarR/SlyA-like"/>
</dbReference>
<dbReference type="GO" id="GO:0003677">
    <property type="term" value="F:DNA binding"/>
    <property type="evidence" value="ECO:0007669"/>
    <property type="project" value="UniProtKB-KW"/>
</dbReference>
<dbReference type="InterPro" id="IPR023187">
    <property type="entry name" value="Tscrpt_reg_MarR-type_CS"/>
</dbReference>
<evidence type="ECO:0000313" key="6">
    <source>
        <dbReference type="Proteomes" id="UP000241848"/>
    </source>
</evidence>
<proteinExistence type="predicted"/>
<dbReference type="EMBL" id="PXYV01000023">
    <property type="protein sequence ID" value="PSR22016.1"/>
    <property type="molecule type" value="Genomic_DNA"/>
</dbReference>
<dbReference type="SUPFAM" id="SSF46785">
    <property type="entry name" value="Winged helix' DNA-binding domain"/>
    <property type="match status" value="1"/>
</dbReference>
<dbReference type="PANTHER" id="PTHR33164:SF43">
    <property type="entry name" value="HTH-TYPE TRANSCRIPTIONAL REPRESSOR YETL"/>
    <property type="match status" value="1"/>
</dbReference>
<dbReference type="GO" id="GO:0003700">
    <property type="term" value="F:DNA-binding transcription factor activity"/>
    <property type="evidence" value="ECO:0007669"/>
    <property type="project" value="InterPro"/>
</dbReference>
<evidence type="ECO:0000256" key="2">
    <source>
        <dbReference type="ARBA" id="ARBA00023125"/>
    </source>
</evidence>
<feature type="domain" description="HTH marR-type" evidence="4">
    <location>
        <begin position="31"/>
        <end position="165"/>
    </location>
</feature>
<evidence type="ECO:0000256" key="3">
    <source>
        <dbReference type="ARBA" id="ARBA00023163"/>
    </source>
</evidence>
<keyword evidence="1" id="KW-0805">Transcription regulation</keyword>
<comment type="caution">
    <text evidence="5">The sequence shown here is derived from an EMBL/GenBank/DDBJ whole genome shotgun (WGS) entry which is preliminary data.</text>
</comment>